<dbReference type="InterPro" id="IPR018967">
    <property type="entry name" value="FeS-contain_CDGSH-typ"/>
</dbReference>
<evidence type="ECO:0000259" key="5">
    <source>
        <dbReference type="SMART" id="SM00704"/>
    </source>
</evidence>
<evidence type="ECO:0000256" key="3">
    <source>
        <dbReference type="ARBA" id="ARBA00023004"/>
    </source>
</evidence>
<reference evidence="6" key="1">
    <citation type="submission" date="2018-06" db="EMBL/GenBank/DDBJ databases">
        <authorList>
            <person name="Zhirakovskaya E."/>
        </authorList>
    </citation>
    <scope>NUCLEOTIDE SEQUENCE</scope>
</reference>
<dbReference type="EC" id="1.4.1.13" evidence="6"/>
<dbReference type="EMBL" id="UOGB01000175">
    <property type="protein sequence ID" value="VAX20306.1"/>
    <property type="molecule type" value="Genomic_DNA"/>
</dbReference>
<keyword evidence="4" id="KW-0411">Iron-sulfur</keyword>
<dbReference type="Gene3D" id="3.40.5.90">
    <property type="entry name" value="CDGSH iron-sulfur domain, mitoNEET-type"/>
    <property type="match status" value="2"/>
</dbReference>
<dbReference type="GO" id="GO:0005739">
    <property type="term" value="C:mitochondrion"/>
    <property type="evidence" value="ECO:0007669"/>
    <property type="project" value="TreeGrafter"/>
</dbReference>
<dbReference type="GO" id="GO:0004355">
    <property type="term" value="F:glutamate synthase (NADPH) activity"/>
    <property type="evidence" value="ECO:0007669"/>
    <property type="project" value="UniProtKB-EC"/>
</dbReference>
<evidence type="ECO:0000256" key="2">
    <source>
        <dbReference type="ARBA" id="ARBA00022723"/>
    </source>
</evidence>
<evidence type="ECO:0000256" key="1">
    <source>
        <dbReference type="ARBA" id="ARBA00022714"/>
    </source>
</evidence>
<dbReference type="SMART" id="SM00704">
    <property type="entry name" value="ZnF_CDGSH"/>
    <property type="match status" value="2"/>
</dbReference>
<feature type="domain" description="Iron-binding zinc finger CDGSH type" evidence="5">
    <location>
        <begin position="9"/>
        <end position="45"/>
    </location>
</feature>
<feature type="domain" description="Iron-binding zinc finger CDGSH type" evidence="5">
    <location>
        <begin position="46"/>
        <end position="77"/>
    </location>
</feature>
<dbReference type="InterPro" id="IPR042216">
    <property type="entry name" value="MitoNEET_CISD"/>
</dbReference>
<keyword evidence="6" id="KW-0560">Oxidoreductase</keyword>
<dbReference type="GO" id="GO:0051537">
    <property type="term" value="F:2 iron, 2 sulfur cluster binding"/>
    <property type="evidence" value="ECO:0007669"/>
    <property type="project" value="UniProtKB-KW"/>
</dbReference>
<sequence>MSEPKIADKKPAVMNLKPGVYHWCACGLSKDQPFCDGAHKGTDFTPLEFKIENEEEVALCNCKRTAAAPFCDGAHMKL</sequence>
<keyword evidence="1" id="KW-0001">2Fe-2S</keyword>
<gene>
    <name evidence="6" type="ORF">MNBD_NITROSPINAE03-2004</name>
</gene>
<accession>A0A3B1BPP7</accession>
<dbReference type="Pfam" id="PF09360">
    <property type="entry name" value="zf-CDGSH"/>
    <property type="match status" value="2"/>
</dbReference>
<evidence type="ECO:0000256" key="4">
    <source>
        <dbReference type="ARBA" id="ARBA00023014"/>
    </source>
</evidence>
<name>A0A3B1BPP7_9ZZZZ</name>
<dbReference type="PANTHER" id="PTHR46491">
    <property type="entry name" value="CDGSH IRON SULFUR DOMAIN PROTEIN HOMOLOG"/>
    <property type="match status" value="1"/>
</dbReference>
<keyword evidence="3" id="KW-0408">Iron</keyword>
<organism evidence="6">
    <name type="scientific">hydrothermal vent metagenome</name>
    <dbReference type="NCBI Taxonomy" id="652676"/>
    <lineage>
        <taxon>unclassified sequences</taxon>
        <taxon>metagenomes</taxon>
        <taxon>ecological metagenomes</taxon>
    </lineage>
</organism>
<dbReference type="InterPro" id="IPR052950">
    <property type="entry name" value="CISD"/>
</dbReference>
<dbReference type="AlphaFoldDB" id="A0A3B1BPP7"/>
<dbReference type="PANTHER" id="PTHR46491:SF3">
    <property type="entry name" value="CDGSH IRON-SULFUR DOMAIN-CONTAINING PROTEIN 3, MITOCHONDRIAL"/>
    <property type="match status" value="1"/>
</dbReference>
<protein>
    <submittedName>
        <fullName evidence="6">Glutamate synthase [NADPH] large chain</fullName>
        <ecNumber evidence="6">1.4.1.13</ecNumber>
    </submittedName>
</protein>
<keyword evidence="2" id="KW-0479">Metal-binding</keyword>
<proteinExistence type="predicted"/>
<dbReference type="GO" id="GO:0046872">
    <property type="term" value="F:metal ion binding"/>
    <property type="evidence" value="ECO:0007669"/>
    <property type="project" value="UniProtKB-KW"/>
</dbReference>
<evidence type="ECO:0000313" key="6">
    <source>
        <dbReference type="EMBL" id="VAX20306.1"/>
    </source>
</evidence>